<dbReference type="AlphaFoldDB" id="A0A890CK98"/>
<organism evidence="1">
    <name type="scientific">Nannochloropsis limnetica</name>
    <dbReference type="NCBI Taxonomy" id="120807"/>
    <lineage>
        <taxon>Eukaryota</taxon>
        <taxon>Sar</taxon>
        <taxon>Stramenopiles</taxon>
        <taxon>Ochrophyta</taxon>
        <taxon>Eustigmatophyceae</taxon>
        <taxon>Eustigmatales</taxon>
        <taxon>Monodopsidaceae</taxon>
        <taxon>Nannochloropsis</taxon>
    </lineage>
</organism>
<dbReference type="Pfam" id="PF02597">
    <property type="entry name" value="ThiS"/>
    <property type="match status" value="1"/>
</dbReference>
<reference evidence="1" key="1">
    <citation type="submission" date="2020-08" db="EMBL/GenBank/DDBJ databases">
        <title>Environmental palaeogenomic reconstruction of an Ice Age algal population.</title>
        <authorList>
            <person name="Lammers Y."/>
            <person name="Heintzman P.D."/>
            <person name="Alsos I.G."/>
        </authorList>
    </citation>
    <scope>NUCLEOTIDE SEQUENCE</scope>
</reference>
<accession>A0A890CK98</accession>
<dbReference type="NCBIfam" id="TIGR01683">
    <property type="entry name" value="thiS"/>
    <property type="match status" value="1"/>
</dbReference>
<geneLocation type="chloroplast" evidence="1"/>
<name>A0A890CK98_9STRA</name>
<dbReference type="Gene3D" id="3.10.20.30">
    <property type="match status" value="1"/>
</dbReference>
<dbReference type="InterPro" id="IPR016155">
    <property type="entry name" value="Mopterin_synth/thiamin_S_b"/>
</dbReference>
<protein>
    <submittedName>
        <fullName evidence="1">Thiamine biosynthesis protein</fullName>
    </submittedName>
</protein>
<proteinExistence type="predicted"/>
<gene>
    <name evidence="1" type="primary">thiS</name>
</gene>
<dbReference type="EMBL" id="MT872225">
    <property type="protein sequence ID" value="QRG32316.1"/>
    <property type="molecule type" value="Genomic_DNA"/>
</dbReference>
<dbReference type="EMBL" id="MT872224">
    <property type="protein sequence ID" value="QRG32194.1"/>
    <property type="molecule type" value="Genomic_DNA"/>
</dbReference>
<dbReference type="EMBL" id="MT872226">
    <property type="protein sequence ID" value="QRG32438.1"/>
    <property type="molecule type" value="Genomic_DNA"/>
</dbReference>
<sequence>MKNELYSNSENWILINGEVYAINYTVNLGQFFEFLGIKHTGLITEYNQVILKPDLSTKIFLNPFDQIEFVTIVGGG</sequence>
<dbReference type="EMBL" id="MT872223">
    <property type="protein sequence ID" value="QRG32072.1"/>
    <property type="molecule type" value="Genomic_DNA"/>
</dbReference>
<dbReference type="InterPro" id="IPR012675">
    <property type="entry name" value="Beta-grasp_dom_sf"/>
</dbReference>
<dbReference type="InterPro" id="IPR010035">
    <property type="entry name" value="Thi_S"/>
</dbReference>
<keyword evidence="1" id="KW-0934">Plastid</keyword>
<evidence type="ECO:0000313" key="1">
    <source>
        <dbReference type="EMBL" id="QRG32316.1"/>
    </source>
</evidence>
<dbReference type="InterPro" id="IPR003749">
    <property type="entry name" value="ThiS/MoaD-like"/>
</dbReference>
<dbReference type="SUPFAM" id="SSF54285">
    <property type="entry name" value="MoaD/ThiS"/>
    <property type="match status" value="1"/>
</dbReference>
<keyword evidence="1" id="KW-0150">Chloroplast</keyword>